<evidence type="ECO:0000313" key="2">
    <source>
        <dbReference type="Proteomes" id="UP001497453"/>
    </source>
</evidence>
<gene>
    <name evidence="1" type="ORF">GFSPODELE1_LOCUS7965</name>
</gene>
<keyword evidence="2" id="KW-1185">Reference proteome</keyword>
<proteinExistence type="predicted"/>
<organism evidence="1 2">
    <name type="scientific">Somion occarium</name>
    <dbReference type="NCBI Taxonomy" id="3059160"/>
    <lineage>
        <taxon>Eukaryota</taxon>
        <taxon>Fungi</taxon>
        <taxon>Dikarya</taxon>
        <taxon>Basidiomycota</taxon>
        <taxon>Agaricomycotina</taxon>
        <taxon>Agaricomycetes</taxon>
        <taxon>Polyporales</taxon>
        <taxon>Cerrenaceae</taxon>
        <taxon>Somion</taxon>
    </lineage>
</organism>
<dbReference type="EMBL" id="OZ037949">
    <property type="protein sequence ID" value="CAL1710734.1"/>
    <property type="molecule type" value="Genomic_DNA"/>
</dbReference>
<reference evidence="2" key="1">
    <citation type="submission" date="2024-04" db="EMBL/GenBank/DDBJ databases">
        <authorList>
            <person name="Shaw F."/>
            <person name="Minotto A."/>
        </authorList>
    </citation>
    <scope>NUCLEOTIDE SEQUENCE [LARGE SCALE GENOMIC DNA]</scope>
</reference>
<name>A0ABP1DU15_9APHY</name>
<protein>
    <submittedName>
        <fullName evidence="1">Uncharacterized protein</fullName>
    </submittedName>
</protein>
<evidence type="ECO:0000313" key="1">
    <source>
        <dbReference type="EMBL" id="CAL1710734.1"/>
    </source>
</evidence>
<sequence length="189" mass="20235">MFSGSVSIDRAAWDTLGLVGGKSGATSATGFINRARANSNVDTCFPSPAIPSAMDTKSVCVASAVIKKMMSATIVCKYSRANRMTTGQNGYRPTIKLPRRLCESVSVVRLVMTAAEPIASLAKSCCICHHFVRRVVGERVTLNIGDEMGSIVSESSRGSKAVRETDISQFLVYAHVTSVTVVKRDVVEI</sequence>
<dbReference type="Proteomes" id="UP001497453">
    <property type="component" value="Chromosome 6"/>
</dbReference>
<accession>A0ABP1DU15</accession>